<protein>
    <submittedName>
        <fullName evidence="1">Uncharacterized protein</fullName>
    </submittedName>
</protein>
<evidence type="ECO:0000313" key="1">
    <source>
        <dbReference type="EMBL" id="CAA9275411.1"/>
    </source>
</evidence>
<name>A0A6J4JCM7_9PROT</name>
<reference evidence="1" key="1">
    <citation type="submission" date="2020-02" db="EMBL/GenBank/DDBJ databases">
        <authorList>
            <person name="Meier V. D."/>
        </authorList>
    </citation>
    <scope>NUCLEOTIDE SEQUENCE</scope>
    <source>
        <strain evidence="1">AVDCRST_MAG04</strain>
    </source>
</reference>
<sequence length="42" mass="4515">MASSRAGRLEWLTRTCEKSLFLSAAPKASRRAAHAASTTIPL</sequence>
<dbReference type="EMBL" id="CADCTL010000246">
    <property type="protein sequence ID" value="CAA9275411.1"/>
    <property type="molecule type" value="Genomic_DNA"/>
</dbReference>
<proteinExistence type="predicted"/>
<organism evidence="1">
    <name type="scientific">uncultured Acetobacteraceae bacterium</name>
    <dbReference type="NCBI Taxonomy" id="169975"/>
    <lineage>
        <taxon>Bacteria</taxon>
        <taxon>Pseudomonadati</taxon>
        <taxon>Pseudomonadota</taxon>
        <taxon>Alphaproteobacteria</taxon>
        <taxon>Acetobacterales</taxon>
        <taxon>Acetobacteraceae</taxon>
        <taxon>environmental samples</taxon>
    </lineage>
</organism>
<accession>A0A6J4JCM7</accession>
<dbReference type="AlphaFoldDB" id="A0A6J4JCM7"/>
<gene>
    <name evidence="1" type="ORF">AVDCRST_MAG04-3310</name>
</gene>